<accession>A0A2A6BJG4</accession>
<evidence type="ECO:0000256" key="1">
    <source>
        <dbReference type="SAM" id="MobiDB-lite"/>
    </source>
</evidence>
<keyword evidence="3" id="KW-1185">Reference proteome</keyword>
<feature type="compositionally biased region" description="Basic and acidic residues" evidence="1">
    <location>
        <begin position="1"/>
        <end position="19"/>
    </location>
</feature>
<feature type="region of interest" description="Disordered" evidence="1">
    <location>
        <begin position="1"/>
        <end position="26"/>
    </location>
</feature>
<proteinExistence type="predicted"/>
<evidence type="ECO:0000313" key="3">
    <source>
        <dbReference type="Proteomes" id="UP000005239"/>
    </source>
</evidence>
<protein>
    <submittedName>
        <fullName evidence="2">Uncharacterized protein</fullName>
    </submittedName>
</protein>
<organism evidence="2 3">
    <name type="scientific">Pristionchus pacificus</name>
    <name type="common">Parasitic nematode worm</name>
    <dbReference type="NCBI Taxonomy" id="54126"/>
    <lineage>
        <taxon>Eukaryota</taxon>
        <taxon>Metazoa</taxon>
        <taxon>Ecdysozoa</taxon>
        <taxon>Nematoda</taxon>
        <taxon>Chromadorea</taxon>
        <taxon>Rhabditida</taxon>
        <taxon>Rhabditina</taxon>
        <taxon>Diplogasteromorpha</taxon>
        <taxon>Diplogasteroidea</taxon>
        <taxon>Neodiplogasteridae</taxon>
        <taxon>Pristionchus</taxon>
    </lineage>
</organism>
<reference evidence="3" key="1">
    <citation type="journal article" date="2008" name="Nat. Genet.">
        <title>The Pristionchus pacificus genome provides a unique perspective on nematode lifestyle and parasitism.</title>
        <authorList>
            <person name="Dieterich C."/>
            <person name="Clifton S.W."/>
            <person name="Schuster L.N."/>
            <person name="Chinwalla A."/>
            <person name="Delehaunty K."/>
            <person name="Dinkelacker I."/>
            <person name="Fulton L."/>
            <person name="Fulton R."/>
            <person name="Godfrey J."/>
            <person name="Minx P."/>
            <person name="Mitreva M."/>
            <person name="Roeseler W."/>
            <person name="Tian H."/>
            <person name="Witte H."/>
            <person name="Yang S.P."/>
            <person name="Wilson R.K."/>
            <person name="Sommer R.J."/>
        </authorList>
    </citation>
    <scope>NUCLEOTIDE SEQUENCE [LARGE SCALE GENOMIC DNA]</scope>
    <source>
        <strain evidence="3">PS312</strain>
    </source>
</reference>
<gene>
    <name evidence="2" type="primary">WBGene00283523</name>
</gene>
<dbReference type="AlphaFoldDB" id="A0A2A6BJG4"/>
<dbReference type="Proteomes" id="UP000005239">
    <property type="component" value="Unassembled WGS sequence"/>
</dbReference>
<evidence type="ECO:0000313" key="2">
    <source>
        <dbReference type="EnsemblMetazoa" id="PPA45154.1"/>
    </source>
</evidence>
<reference evidence="2" key="2">
    <citation type="submission" date="2022-06" db="UniProtKB">
        <authorList>
            <consortium name="EnsemblMetazoa"/>
        </authorList>
    </citation>
    <scope>IDENTIFICATION</scope>
    <source>
        <strain evidence="2">PS312</strain>
    </source>
</reference>
<accession>A0A8R1V2K7</accession>
<dbReference type="EnsemblMetazoa" id="PPA45154.1">
    <property type="protein sequence ID" value="PPA45154.1"/>
    <property type="gene ID" value="WBGene00283523"/>
</dbReference>
<name>A0A2A6BJG4_PRIPA</name>
<sequence>MRERDEKGSGHAPETPREYRGRRKAEEDEEISHIRYCYDPASPCKLSLSQSGTMPVMRMVDWKCVESG</sequence>